<dbReference type="AlphaFoldDB" id="A0AAD9P4X3"/>
<feature type="signal peptide" evidence="1">
    <location>
        <begin position="1"/>
        <end position="21"/>
    </location>
</feature>
<evidence type="ECO:0000256" key="1">
    <source>
        <dbReference type="SAM" id="SignalP"/>
    </source>
</evidence>
<feature type="chain" id="PRO_5042150631" evidence="1">
    <location>
        <begin position="22"/>
        <end position="89"/>
    </location>
</feature>
<protein>
    <submittedName>
        <fullName evidence="2">Uncharacterized protein</fullName>
    </submittedName>
</protein>
<comment type="caution">
    <text evidence="2">The sequence shown here is derived from an EMBL/GenBank/DDBJ whole genome shotgun (WGS) entry which is preliminary data.</text>
</comment>
<keyword evidence="1" id="KW-0732">Signal</keyword>
<gene>
    <name evidence="2" type="ORF">NP493_140g04003</name>
</gene>
<keyword evidence="3" id="KW-1185">Reference proteome</keyword>
<sequence length="89" mass="10302">MKTSTLCLLLALALFIDCGEGYWYRRPYFPRRRPYTPPKYKCHRYATLGYCSAVCGYRGCSKHCSGYAYCHCIGNSANKFQYYASCRCC</sequence>
<dbReference type="EMBL" id="JAODUO010000140">
    <property type="protein sequence ID" value="KAK2188212.1"/>
    <property type="molecule type" value="Genomic_DNA"/>
</dbReference>
<accession>A0AAD9P4X3</accession>
<organism evidence="2 3">
    <name type="scientific">Ridgeia piscesae</name>
    <name type="common">Tubeworm</name>
    <dbReference type="NCBI Taxonomy" id="27915"/>
    <lineage>
        <taxon>Eukaryota</taxon>
        <taxon>Metazoa</taxon>
        <taxon>Spiralia</taxon>
        <taxon>Lophotrochozoa</taxon>
        <taxon>Annelida</taxon>
        <taxon>Polychaeta</taxon>
        <taxon>Sedentaria</taxon>
        <taxon>Canalipalpata</taxon>
        <taxon>Sabellida</taxon>
        <taxon>Siboglinidae</taxon>
        <taxon>Ridgeia</taxon>
    </lineage>
</organism>
<evidence type="ECO:0000313" key="3">
    <source>
        <dbReference type="Proteomes" id="UP001209878"/>
    </source>
</evidence>
<evidence type="ECO:0000313" key="2">
    <source>
        <dbReference type="EMBL" id="KAK2188212.1"/>
    </source>
</evidence>
<name>A0AAD9P4X3_RIDPI</name>
<proteinExistence type="predicted"/>
<dbReference type="Proteomes" id="UP001209878">
    <property type="component" value="Unassembled WGS sequence"/>
</dbReference>
<reference evidence="2" key="1">
    <citation type="journal article" date="2023" name="Mol. Biol. Evol.">
        <title>Third-Generation Sequencing Reveals the Adaptive Role of the Epigenome in Three Deep-Sea Polychaetes.</title>
        <authorList>
            <person name="Perez M."/>
            <person name="Aroh O."/>
            <person name="Sun Y."/>
            <person name="Lan Y."/>
            <person name="Juniper S.K."/>
            <person name="Young C.R."/>
            <person name="Angers B."/>
            <person name="Qian P.Y."/>
        </authorList>
    </citation>
    <scope>NUCLEOTIDE SEQUENCE</scope>
    <source>
        <strain evidence="2">R07B-5</strain>
    </source>
</reference>